<dbReference type="PROSITE" id="PS50082">
    <property type="entry name" value="WD_REPEATS_2"/>
    <property type="match status" value="5"/>
</dbReference>
<evidence type="ECO:0000313" key="4">
    <source>
        <dbReference type="EMBL" id="KAK4525861.1"/>
    </source>
</evidence>
<reference evidence="4 5" key="1">
    <citation type="submission" date="2022-07" db="EMBL/GenBank/DDBJ databases">
        <title>Genome-wide signatures of adaptation to extreme environments.</title>
        <authorList>
            <person name="Cho C.H."/>
            <person name="Yoon H.S."/>
        </authorList>
    </citation>
    <scope>NUCLEOTIDE SEQUENCE [LARGE SCALE GENOMIC DNA]</scope>
    <source>
        <strain evidence="4 5">108.79 E11</strain>
    </source>
</reference>
<dbReference type="Pfam" id="PF19056">
    <property type="entry name" value="WD40_2"/>
    <property type="match status" value="1"/>
</dbReference>
<dbReference type="SUPFAM" id="SSF50978">
    <property type="entry name" value="WD40 repeat-like"/>
    <property type="match status" value="1"/>
</dbReference>
<evidence type="ECO:0000313" key="5">
    <source>
        <dbReference type="Proteomes" id="UP001300502"/>
    </source>
</evidence>
<sequence>MSACPSSNRSSSNSEDEQDWTADDSILTISWHKEPVYAVDCHPQLSNTFLSASGDGTACLWKLEDWSDIKPYHTVEESEDSRAFAKFTPDGTRFATASLDGSVQVFDASSGSLVFDLVGPSSSVEFIRWFQDSSCLVAGCSDQTAWIWSMSDASPLNVFATNSPVTCGCLFRQDEYVVLGMEDGSISVFQSLTVPQVTFPVLTSQGPSIICLESTSQLVASGVADGHILLIQPETGRILARTKPHNDSVESIDFSSSYPWLVSASTDATVSVWDLERSVQRYQWRHEGAVVKVQWLNRNYPFLVLSASADNTLCLWDIRTATNNSCVKTFHGHSDTILDFSMTNDEQIIVTGCDDNDIRLFMLQE</sequence>
<dbReference type="Gene3D" id="2.130.10.10">
    <property type="entry name" value="YVTN repeat-like/Quinoprotein amine dehydrogenase"/>
    <property type="match status" value="1"/>
</dbReference>
<dbReference type="CDD" id="cd00200">
    <property type="entry name" value="WD40"/>
    <property type="match status" value="1"/>
</dbReference>
<keyword evidence="1 3" id="KW-0853">WD repeat</keyword>
<protein>
    <submittedName>
        <fullName evidence="4">Uncharacterized protein</fullName>
    </submittedName>
</protein>
<dbReference type="InterPro" id="IPR019775">
    <property type="entry name" value="WD40_repeat_CS"/>
</dbReference>
<dbReference type="AlphaFoldDB" id="A0AAV9IF69"/>
<dbReference type="InterPro" id="IPR036322">
    <property type="entry name" value="WD40_repeat_dom_sf"/>
</dbReference>
<organism evidence="4 5">
    <name type="scientific">Galdieria yellowstonensis</name>
    <dbReference type="NCBI Taxonomy" id="3028027"/>
    <lineage>
        <taxon>Eukaryota</taxon>
        <taxon>Rhodophyta</taxon>
        <taxon>Bangiophyceae</taxon>
        <taxon>Galdieriales</taxon>
        <taxon>Galdieriaceae</taxon>
        <taxon>Galdieria</taxon>
    </lineage>
</organism>
<dbReference type="PANTHER" id="PTHR19857:SF8">
    <property type="entry name" value="ANGIO-ASSOCIATED MIGRATORY CELL PROTEIN"/>
    <property type="match status" value="1"/>
</dbReference>
<gene>
    <name evidence="4" type="ORF">GAYE_SCF17G3770</name>
</gene>
<evidence type="ECO:0000256" key="1">
    <source>
        <dbReference type="ARBA" id="ARBA00022574"/>
    </source>
</evidence>
<dbReference type="Pfam" id="PF00400">
    <property type="entry name" value="WD40"/>
    <property type="match status" value="6"/>
</dbReference>
<accession>A0AAV9IF69</accession>
<proteinExistence type="predicted"/>
<feature type="repeat" description="WD" evidence="3">
    <location>
        <begin position="330"/>
        <end position="365"/>
    </location>
</feature>
<keyword evidence="5" id="KW-1185">Reference proteome</keyword>
<name>A0AAV9IF69_9RHOD</name>
<keyword evidence="2" id="KW-0677">Repeat</keyword>
<dbReference type="Proteomes" id="UP001300502">
    <property type="component" value="Unassembled WGS sequence"/>
</dbReference>
<dbReference type="InterPro" id="IPR001680">
    <property type="entry name" value="WD40_rpt"/>
</dbReference>
<feature type="repeat" description="WD" evidence="3">
    <location>
        <begin position="87"/>
        <end position="116"/>
    </location>
</feature>
<dbReference type="InterPro" id="IPR020472">
    <property type="entry name" value="WD40_PAC1"/>
</dbReference>
<feature type="repeat" description="WD" evidence="3">
    <location>
        <begin position="242"/>
        <end position="283"/>
    </location>
</feature>
<dbReference type="PROSITE" id="PS50294">
    <property type="entry name" value="WD_REPEATS_REGION"/>
    <property type="match status" value="2"/>
</dbReference>
<dbReference type="PROSITE" id="PS00678">
    <property type="entry name" value="WD_REPEATS_1"/>
    <property type="match status" value="2"/>
</dbReference>
<evidence type="ECO:0000256" key="2">
    <source>
        <dbReference type="ARBA" id="ARBA00022737"/>
    </source>
</evidence>
<dbReference type="InterPro" id="IPR051179">
    <property type="entry name" value="WD_repeat_multifunction"/>
</dbReference>
<comment type="caution">
    <text evidence="4">The sequence shown here is derived from an EMBL/GenBank/DDBJ whole genome shotgun (WGS) entry which is preliminary data.</text>
</comment>
<evidence type="ECO:0000256" key="3">
    <source>
        <dbReference type="PROSITE-ProRule" id="PRU00221"/>
    </source>
</evidence>
<dbReference type="EMBL" id="JANCYU010000034">
    <property type="protein sequence ID" value="KAK4525861.1"/>
    <property type="molecule type" value="Genomic_DNA"/>
</dbReference>
<feature type="repeat" description="WD" evidence="3">
    <location>
        <begin position="117"/>
        <end position="158"/>
    </location>
</feature>
<dbReference type="InterPro" id="IPR015943">
    <property type="entry name" value="WD40/YVTN_repeat-like_dom_sf"/>
</dbReference>
<dbReference type="PANTHER" id="PTHR19857">
    <property type="entry name" value="MITOCHONDRIAL DIVISION PROTEIN 1-RELATED"/>
    <property type="match status" value="1"/>
</dbReference>
<feature type="repeat" description="WD" evidence="3">
    <location>
        <begin position="29"/>
        <end position="71"/>
    </location>
</feature>
<dbReference type="SMART" id="SM00320">
    <property type="entry name" value="WD40"/>
    <property type="match status" value="7"/>
</dbReference>
<dbReference type="PRINTS" id="PR00320">
    <property type="entry name" value="GPROTEINBRPT"/>
</dbReference>